<dbReference type="EMBL" id="BGPR01092663">
    <property type="protein sequence ID" value="GBM28011.1"/>
    <property type="molecule type" value="Genomic_DNA"/>
</dbReference>
<gene>
    <name evidence="1" type="ORF">AVEN_226620_1</name>
</gene>
<protein>
    <submittedName>
        <fullName evidence="1">Uncharacterized protein</fullName>
    </submittedName>
</protein>
<keyword evidence="2" id="KW-1185">Reference proteome</keyword>
<evidence type="ECO:0000313" key="2">
    <source>
        <dbReference type="Proteomes" id="UP000499080"/>
    </source>
</evidence>
<sequence length="95" mass="11268">MLYGQCLKTCGECYVGAPVTQVEDLLQPNMFRRINPKNMRAIPFDGFLRPQGSWLLVRSDEHTYCRPLEGSYRQLYPRELEMKMRNFCFVSLYSY</sequence>
<evidence type="ECO:0000313" key="1">
    <source>
        <dbReference type="EMBL" id="GBM28011.1"/>
    </source>
</evidence>
<accession>A0A4Y2EGQ7</accession>
<name>A0A4Y2EGQ7_ARAVE</name>
<dbReference type="Proteomes" id="UP000499080">
    <property type="component" value="Unassembled WGS sequence"/>
</dbReference>
<comment type="caution">
    <text evidence="1">The sequence shown here is derived from an EMBL/GenBank/DDBJ whole genome shotgun (WGS) entry which is preliminary data.</text>
</comment>
<organism evidence="1 2">
    <name type="scientific">Araneus ventricosus</name>
    <name type="common">Orbweaver spider</name>
    <name type="synonym">Epeira ventricosa</name>
    <dbReference type="NCBI Taxonomy" id="182803"/>
    <lineage>
        <taxon>Eukaryota</taxon>
        <taxon>Metazoa</taxon>
        <taxon>Ecdysozoa</taxon>
        <taxon>Arthropoda</taxon>
        <taxon>Chelicerata</taxon>
        <taxon>Arachnida</taxon>
        <taxon>Araneae</taxon>
        <taxon>Araneomorphae</taxon>
        <taxon>Entelegynae</taxon>
        <taxon>Araneoidea</taxon>
        <taxon>Araneidae</taxon>
        <taxon>Araneus</taxon>
    </lineage>
</organism>
<dbReference type="AlphaFoldDB" id="A0A4Y2EGQ7"/>
<reference evidence="1 2" key="1">
    <citation type="journal article" date="2019" name="Sci. Rep.">
        <title>Orb-weaving spider Araneus ventricosus genome elucidates the spidroin gene catalogue.</title>
        <authorList>
            <person name="Kono N."/>
            <person name="Nakamura H."/>
            <person name="Ohtoshi R."/>
            <person name="Moran D.A.P."/>
            <person name="Shinohara A."/>
            <person name="Yoshida Y."/>
            <person name="Fujiwara M."/>
            <person name="Mori M."/>
            <person name="Tomita M."/>
            <person name="Arakawa K."/>
        </authorList>
    </citation>
    <scope>NUCLEOTIDE SEQUENCE [LARGE SCALE GENOMIC DNA]</scope>
</reference>
<proteinExistence type="predicted"/>